<evidence type="ECO:0000256" key="1">
    <source>
        <dbReference type="ARBA" id="ARBA00022490"/>
    </source>
</evidence>
<dbReference type="Pfam" id="PF01921">
    <property type="entry name" value="tRNA-synt_1f"/>
    <property type="match status" value="1"/>
</dbReference>
<dbReference type="GO" id="GO:0004824">
    <property type="term" value="F:lysine-tRNA ligase activity"/>
    <property type="evidence" value="ECO:0007669"/>
    <property type="project" value="InterPro"/>
</dbReference>
<accession>A0A421DKM9</accession>
<organism evidence="7 8">
    <name type="scientific">Brenneria alni</name>
    <dbReference type="NCBI Taxonomy" id="71656"/>
    <lineage>
        <taxon>Bacteria</taxon>
        <taxon>Pseudomonadati</taxon>
        <taxon>Pseudomonadota</taxon>
        <taxon>Gammaproteobacteria</taxon>
        <taxon>Enterobacterales</taxon>
        <taxon>Pectobacteriaceae</taxon>
        <taxon>Brenneria</taxon>
    </lineage>
</organism>
<protein>
    <recommendedName>
        <fullName evidence="9">Lysine--tRNA ligase</fullName>
    </recommendedName>
</protein>
<dbReference type="EMBL" id="MJLZ01000042">
    <property type="protein sequence ID" value="RLM20172.1"/>
    <property type="molecule type" value="Genomic_DNA"/>
</dbReference>
<dbReference type="OrthoDB" id="9803151at2"/>
<keyword evidence="1" id="KW-0963">Cytoplasm</keyword>
<dbReference type="SUPFAM" id="SSF52374">
    <property type="entry name" value="Nucleotidylyl transferase"/>
    <property type="match status" value="1"/>
</dbReference>
<evidence type="ECO:0000313" key="8">
    <source>
        <dbReference type="Proteomes" id="UP000285648"/>
    </source>
</evidence>
<dbReference type="InterPro" id="IPR002904">
    <property type="entry name" value="Lys-tRNA-ligase"/>
</dbReference>
<keyword evidence="3" id="KW-0547">Nucleotide-binding</keyword>
<dbReference type="InterPro" id="IPR001412">
    <property type="entry name" value="aa-tRNA-synth_I_CS"/>
</dbReference>
<evidence type="ECO:0000256" key="6">
    <source>
        <dbReference type="SAM" id="Phobius"/>
    </source>
</evidence>
<reference evidence="7 8" key="1">
    <citation type="submission" date="2016-09" db="EMBL/GenBank/DDBJ databases">
        <authorList>
            <person name="Doonan J."/>
            <person name="Pachebat J.A."/>
            <person name="Golyshin P.N."/>
            <person name="Denman S."/>
            <person name="Mcdonald J.E."/>
        </authorList>
    </citation>
    <scope>NUCLEOTIDE SEQUENCE [LARGE SCALE GENOMIC DNA]</scope>
    <source>
        <strain evidence="7 8">NCPPB 3934</strain>
    </source>
</reference>
<dbReference type="AlphaFoldDB" id="A0A421DKM9"/>
<dbReference type="GO" id="GO:0005524">
    <property type="term" value="F:ATP binding"/>
    <property type="evidence" value="ECO:0007669"/>
    <property type="project" value="UniProtKB-KW"/>
</dbReference>
<keyword evidence="2" id="KW-0436">Ligase</keyword>
<evidence type="ECO:0000256" key="3">
    <source>
        <dbReference type="ARBA" id="ARBA00022741"/>
    </source>
</evidence>
<keyword evidence="6" id="KW-1133">Transmembrane helix</keyword>
<keyword evidence="6" id="KW-0812">Transmembrane</keyword>
<dbReference type="InterPro" id="IPR014729">
    <property type="entry name" value="Rossmann-like_a/b/a_fold"/>
</dbReference>
<keyword evidence="5" id="KW-0030">Aminoacyl-tRNA synthetase</keyword>
<evidence type="ECO:0008006" key="9">
    <source>
        <dbReference type="Google" id="ProtNLM"/>
    </source>
</evidence>
<evidence type="ECO:0000313" key="7">
    <source>
        <dbReference type="EMBL" id="RLM20172.1"/>
    </source>
</evidence>
<dbReference type="Proteomes" id="UP000285648">
    <property type="component" value="Unassembled WGS sequence"/>
</dbReference>
<sequence>MEKIMKWRNNISTKIIERNPQNVINIQAGFGPTGLPHIGTLCEVLRTNIINKYLIKSGHKVNFFLISDDLDPFRKIPSNIPETDKLSPFLGKPICMVPDPFHEVNSFAEMAEYRLMELVKDYDIECQLIKNSDAYRGGFYNETIKLFLEKYDKINKLCRISTGEIRQRTYSIIMPFSTITGNVLEHINITKIDHQRGEITYFIPSDEVVNKPGFEYGVSLAELYKDEILDREIKVSALNGECKLQWKADWAMRQLARSIDFEMHGEDLRTSASVAVKIAEILNYKPPILYPYGLFLDDKGKKISKSKGNGFSLEDARLLLSHTAINKFLSTTPNALVAFILPCLPILTIWLIITTKIQLAITRWLVFLLPFTLLAKQQQEYF</sequence>
<dbReference type="PANTHER" id="PTHR37940">
    <property type="entry name" value="LYSINE--TRNA LIGASE"/>
    <property type="match status" value="1"/>
</dbReference>
<name>A0A421DKM9_9GAMM</name>
<keyword evidence="6" id="KW-0472">Membrane</keyword>
<evidence type="ECO:0000256" key="5">
    <source>
        <dbReference type="ARBA" id="ARBA00023146"/>
    </source>
</evidence>
<dbReference type="GO" id="GO:0006430">
    <property type="term" value="P:lysyl-tRNA aminoacylation"/>
    <property type="evidence" value="ECO:0007669"/>
    <property type="project" value="InterPro"/>
</dbReference>
<evidence type="ECO:0000256" key="2">
    <source>
        <dbReference type="ARBA" id="ARBA00022598"/>
    </source>
</evidence>
<dbReference type="PROSITE" id="PS00178">
    <property type="entry name" value="AA_TRNA_LIGASE_I"/>
    <property type="match status" value="1"/>
</dbReference>
<evidence type="ECO:0000256" key="4">
    <source>
        <dbReference type="ARBA" id="ARBA00022840"/>
    </source>
</evidence>
<dbReference type="Gene3D" id="3.40.50.620">
    <property type="entry name" value="HUPs"/>
    <property type="match status" value="2"/>
</dbReference>
<dbReference type="PANTHER" id="PTHR37940:SF1">
    <property type="entry name" value="LYSINE--TRNA LIGASE"/>
    <property type="match status" value="1"/>
</dbReference>
<dbReference type="GO" id="GO:0005737">
    <property type="term" value="C:cytoplasm"/>
    <property type="evidence" value="ECO:0007669"/>
    <property type="project" value="InterPro"/>
</dbReference>
<keyword evidence="4" id="KW-0067">ATP-binding</keyword>
<proteinExistence type="predicted"/>
<keyword evidence="8" id="KW-1185">Reference proteome</keyword>
<gene>
    <name evidence="7" type="ORF">BIY29_15570</name>
</gene>
<comment type="caution">
    <text evidence="7">The sequence shown here is derived from an EMBL/GenBank/DDBJ whole genome shotgun (WGS) entry which is preliminary data.</text>
</comment>
<feature type="transmembrane region" description="Helical" evidence="6">
    <location>
        <begin position="335"/>
        <end position="353"/>
    </location>
</feature>